<accession>E9DAN9</accession>
<dbReference type="HOGENOM" id="CLU_2867510_0_0_1"/>
<evidence type="ECO:0000313" key="1">
    <source>
        <dbReference type="EMBL" id="EFW16375.1"/>
    </source>
</evidence>
<dbReference type="VEuPathDB" id="FungiDB:CPSG_06891"/>
<proteinExistence type="predicted"/>
<dbReference type="Proteomes" id="UP000002497">
    <property type="component" value="Unassembled WGS sequence"/>
</dbReference>
<reference evidence="2" key="1">
    <citation type="journal article" date="2010" name="Genome Res.">
        <title>Population genomic sequencing of Coccidioides fungi reveals recent hybridization and transposon control.</title>
        <authorList>
            <person name="Neafsey D.E."/>
            <person name="Barker B.M."/>
            <person name="Sharpton T.J."/>
            <person name="Stajich J.E."/>
            <person name="Park D.J."/>
            <person name="Whiston E."/>
            <person name="Hung C.-Y."/>
            <person name="McMahan C."/>
            <person name="White J."/>
            <person name="Sykes S."/>
            <person name="Heiman D."/>
            <person name="Young S."/>
            <person name="Zeng Q."/>
            <person name="Abouelleil A."/>
            <person name="Aftuck L."/>
            <person name="Bessette D."/>
            <person name="Brown A."/>
            <person name="FitzGerald M."/>
            <person name="Lui A."/>
            <person name="Macdonald J.P."/>
            <person name="Priest M."/>
            <person name="Orbach M.J."/>
            <person name="Galgiani J.N."/>
            <person name="Kirkland T.N."/>
            <person name="Cole G.T."/>
            <person name="Birren B.W."/>
            <person name="Henn M.R."/>
            <person name="Taylor J.W."/>
            <person name="Rounsley S.D."/>
        </authorList>
    </citation>
    <scope>NUCLEOTIDE SEQUENCE [LARGE SCALE GENOMIC DNA]</scope>
    <source>
        <strain evidence="2">RMSCC 757 / Silveira</strain>
    </source>
</reference>
<reference evidence="2" key="2">
    <citation type="submission" date="2010-03" db="EMBL/GenBank/DDBJ databases">
        <title>The genome sequence of Coccidioides posadasii strain Silveira.</title>
        <authorList>
            <consortium name="The Broad Institute Genome Sequencing Center for Infectious Disease"/>
            <person name="Neafsey D."/>
            <person name="Orbach M."/>
            <person name="Henn M.R."/>
            <person name="Cole G.T."/>
            <person name="Galgiani J."/>
            <person name="Gardner M.J."/>
            <person name="Kirkland T.N."/>
            <person name="Taylor J.W."/>
            <person name="Young S.K."/>
            <person name="Zeng Q."/>
            <person name="Koehrsen M."/>
            <person name="Alvarado L."/>
            <person name="Berlin A."/>
            <person name="Borenstein D."/>
            <person name="Chapman S.B."/>
            <person name="Chen Z."/>
            <person name="Engels R."/>
            <person name="Freedman E."/>
            <person name="Gellesch M."/>
            <person name="Goldberg J."/>
            <person name="Griggs A."/>
            <person name="Gujja S."/>
            <person name="Heilman E."/>
            <person name="Heiman D."/>
            <person name="Howarth C."/>
            <person name="Jen D."/>
            <person name="Larson L."/>
            <person name="Mehta T."/>
            <person name="Neiman D."/>
            <person name="Park D."/>
            <person name="Pearson M."/>
            <person name="Richards J."/>
            <person name="Roberts A."/>
            <person name="Saif S."/>
            <person name="Shea T."/>
            <person name="Shenoy N."/>
            <person name="Sisk P."/>
            <person name="Stolte C."/>
            <person name="Sykes S."/>
            <person name="Walk T."/>
            <person name="White J."/>
            <person name="Yandava C."/>
            <person name="Haas B."/>
            <person name="Nusbaum C."/>
            <person name="Birren B."/>
        </authorList>
    </citation>
    <scope>NUCLEOTIDE SEQUENCE [LARGE SCALE GENOMIC DNA]</scope>
    <source>
        <strain evidence="2">RMSCC 757 / Silveira</strain>
    </source>
</reference>
<dbReference type="AlphaFoldDB" id="E9DAN9"/>
<name>E9DAN9_COCPS</name>
<dbReference type="EMBL" id="GL636497">
    <property type="protein sequence ID" value="EFW16375.1"/>
    <property type="molecule type" value="Genomic_DNA"/>
</dbReference>
<evidence type="ECO:0000313" key="2">
    <source>
        <dbReference type="Proteomes" id="UP000002497"/>
    </source>
</evidence>
<keyword evidence="2" id="KW-1185">Reference proteome</keyword>
<gene>
    <name evidence="1" type="ORF">CPSG_06891</name>
</gene>
<protein>
    <submittedName>
        <fullName evidence="1">Predicted protein</fullName>
    </submittedName>
</protein>
<organism evidence="2">
    <name type="scientific">Coccidioides posadasii (strain RMSCC 757 / Silveira)</name>
    <name type="common">Valley fever fungus</name>
    <dbReference type="NCBI Taxonomy" id="443226"/>
    <lineage>
        <taxon>Eukaryota</taxon>
        <taxon>Fungi</taxon>
        <taxon>Dikarya</taxon>
        <taxon>Ascomycota</taxon>
        <taxon>Pezizomycotina</taxon>
        <taxon>Eurotiomycetes</taxon>
        <taxon>Eurotiomycetidae</taxon>
        <taxon>Onygenales</taxon>
        <taxon>Onygenaceae</taxon>
        <taxon>Coccidioides</taxon>
    </lineage>
</organism>
<sequence>MRAGVEAGSKLQSTEYGQAKTCHSGHARALQRAKISLPAKKALEKGLRVPWLTGVRRKFHQPGV</sequence>